<dbReference type="InterPro" id="IPR032549">
    <property type="entry name" value="DUF4939"/>
</dbReference>
<dbReference type="AlphaFoldDB" id="A0AAR2LRS2"/>
<sequence length="119" mass="13299">NFMCVQLFKTAVLAPTSPADATPQTTFPVSKFSGDPDQCRGFLLQCSVFFDNSPVATDQAKISFVVSRLTGKALDWATASWSSFSNWTYALYTQRGWSPNLFYYRCGCAFTIMILSFQD</sequence>
<evidence type="ECO:0000259" key="1">
    <source>
        <dbReference type="Pfam" id="PF16297"/>
    </source>
</evidence>
<evidence type="ECO:0000313" key="2">
    <source>
        <dbReference type="Ensembl" id="ENSPNAP00000077006.1"/>
    </source>
</evidence>
<evidence type="ECO:0000313" key="3">
    <source>
        <dbReference type="Proteomes" id="UP001501920"/>
    </source>
</evidence>
<protein>
    <recommendedName>
        <fullName evidence="1">DUF4939 domain-containing protein</fullName>
    </recommendedName>
</protein>
<organism evidence="2 3">
    <name type="scientific">Pygocentrus nattereri</name>
    <name type="common">Red-bellied piranha</name>
    <dbReference type="NCBI Taxonomy" id="42514"/>
    <lineage>
        <taxon>Eukaryota</taxon>
        <taxon>Metazoa</taxon>
        <taxon>Chordata</taxon>
        <taxon>Craniata</taxon>
        <taxon>Vertebrata</taxon>
        <taxon>Euteleostomi</taxon>
        <taxon>Actinopterygii</taxon>
        <taxon>Neopterygii</taxon>
        <taxon>Teleostei</taxon>
        <taxon>Ostariophysi</taxon>
        <taxon>Characiformes</taxon>
        <taxon>Characoidei</taxon>
        <taxon>Pygocentrus</taxon>
    </lineage>
</organism>
<dbReference type="Proteomes" id="UP001501920">
    <property type="component" value="Chromosome 14"/>
</dbReference>
<gene>
    <name evidence="2" type="primary">HIKESHI</name>
</gene>
<dbReference type="GeneTree" id="ENSGT01050000245198"/>
<reference evidence="2" key="2">
    <citation type="submission" date="2025-08" db="UniProtKB">
        <authorList>
            <consortium name="Ensembl"/>
        </authorList>
    </citation>
    <scope>IDENTIFICATION</scope>
</reference>
<proteinExistence type="predicted"/>
<reference evidence="2 3" key="1">
    <citation type="submission" date="2020-10" db="EMBL/GenBank/DDBJ databases">
        <title>Pygocentrus nattereri (red-bellied piranha) genome, fPygNat1, primary haplotype.</title>
        <authorList>
            <person name="Myers G."/>
            <person name="Meyer A."/>
            <person name="Karagic N."/>
            <person name="Pippel M."/>
            <person name="Winkler S."/>
            <person name="Tracey A."/>
            <person name="Wood J."/>
            <person name="Formenti G."/>
            <person name="Howe K."/>
            <person name="Fedrigo O."/>
            <person name="Jarvis E.D."/>
        </authorList>
    </citation>
    <scope>NUCLEOTIDE SEQUENCE [LARGE SCALE GENOMIC DNA]</scope>
</reference>
<accession>A0AAR2LRS2</accession>
<dbReference type="Ensembl" id="ENSPNAT00000064615.1">
    <property type="protein sequence ID" value="ENSPNAP00000077006.1"/>
    <property type="gene ID" value="ENSPNAG00000034733.1"/>
</dbReference>
<reference evidence="2" key="3">
    <citation type="submission" date="2025-09" db="UniProtKB">
        <authorList>
            <consortium name="Ensembl"/>
        </authorList>
    </citation>
    <scope>IDENTIFICATION</scope>
</reference>
<name>A0AAR2LRS2_PYGNA</name>
<feature type="domain" description="DUF4939" evidence="1">
    <location>
        <begin position="22"/>
        <end position="79"/>
    </location>
</feature>
<dbReference type="Pfam" id="PF16297">
    <property type="entry name" value="DUF4939"/>
    <property type="match status" value="1"/>
</dbReference>
<keyword evidence="3" id="KW-1185">Reference proteome</keyword>